<evidence type="ECO:0000256" key="2">
    <source>
        <dbReference type="SAM" id="SignalP"/>
    </source>
</evidence>
<feature type="compositionally biased region" description="Gly residues" evidence="1">
    <location>
        <begin position="49"/>
        <end position="69"/>
    </location>
</feature>
<dbReference type="PROSITE" id="PS51257">
    <property type="entry name" value="PROKAR_LIPOPROTEIN"/>
    <property type="match status" value="1"/>
</dbReference>
<proteinExistence type="predicted"/>
<name>A0ABT5CD14_9BACT</name>
<dbReference type="RefSeq" id="WP_272102452.1">
    <property type="nucleotide sequence ID" value="NZ_JAQNDK010000005.1"/>
</dbReference>
<evidence type="ECO:0000256" key="1">
    <source>
        <dbReference type="SAM" id="MobiDB-lite"/>
    </source>
</evidence>
<evidence type="ECO:0000313" key="4">
    <source>
        <dbReference type="Proteomes" id="UP001217485"/>
    </source>
</evidence>
<accession>A0ABT5CD14</accession>
<organism evidence="3 4">
    <name type="scientific">Sorangium atrum</name>
    <dbReference type="NCBI Taxonomy" id="2995308"/>
    <lineage>
        <taxon>Bacteria</taxon>
        <taxon>Pseudomonadati</taxon>
        <taxon>Myxococcota</taxon>
        <taxon>Polyangia</taxon>
        <taxon>Polyangiales</taxon>
        <taxon>Polyangiaceae</taxon>
        <taxon>Sorangium</taxon>
    </lineage>
</organism>
<dbReference type="Proteomes" id="UP001217485">
    <property type="component" value="Unassembled WGS sequence"/>
</dbReference>
<feature type="signal peptide" evidence="2">
    <location>
        <begin position="1"/>
        <end position="20"/>
    </location>
</feature>
<keyword evidence="2" id="KW-0732">Signal</keyword>
<evidence type="ECO:0000313" key="3">
    <source>
        <dbReference type="EMBL" id="MDC0684330.1"/>
    </source>
</evidence>
<sequence>MLFSRTIWTTLASAALTSTALLIGCADPEGRYDDFEARDTTIREDQSSGGEGGGGGGGSDGNGGAGGGGDNCLLPEAGAVDGDFLFSLSAYLNPRAPILFVASLTTEASDGGLSFSLTFQPLTAADRRTPTGEPFDVGPFELSADGKFTAQLPTLIVPGDANPISGSELEATITLTGSLCAPADFICGVVTGSAARPIPLNLKGSTFAMERIADPSSYPAPVINCKKDPANPLP</sequence>
<evidence type="ECO:0008006" key="5">
    <source>
        <dbReference type="Google" id="ProtNLM"/>
    </source>
</evidence>
<dbReference type="EMBL" id="JAQNDK010000005">
    <property type="protein sequence ID" value="MDC0684330.1"/>
    <property type="molecule type" value="Genomic_DNA"/>
</dbReference>
<protein>
    <recommendedName>
        <fullName evidence="5">Lipoprotein</fullName>
    </recommendedName>
</protein>
<feature type="chain" id="PRO_5046669255" description="Lipoprotein" evidence="2">
    <location>
        <begin position="21"/>
        <end position="234"/>
    </location>
</feature>
<keyword evidence="4" id="KW-1185">Reference proteome</keyword>
<feature type="region of interest" description="Disordered" evidence="1">
    <location>
        <begin position="42"/>
        <end position="69"/>
    </location>
</feature>
<gene>
    <name evidence="3" type="ORF">POL72_41795</name>
</gene>
<comment type="caution">
    <text evidence="3">The sequence shown here is derived from an EMBL/GenBank/DDBJ whole genome shotgun (WGS) entry which is preliminary data.</text>
</comment>
<reference evidence="3 4" key="1">
    <citation type="submission" date="2023-01" db="EMBL/GenBank/DDBJ databases">
        <title>Minimal conservation of predation-associated metabolite biosynthetic gene clusters underscores biosynthetic potential of Myxococcota including descriptions for ten novel species: Archangium lansinium sp. nov., Myxococcus landrumus sp. nov., Nannocystis bai.</title>
        <authorList>
            <person name="Ahearne A."/>
            <person name="Stevens C."/>
            <person name="Dowd S."/>
        </authorList>
    </citation>
    <scope>NUCLEOTIDE SEQUENCE [LARGE SCALE GENOMIC DNA]</scope>
    <source>
        <strain evidence="3 4">WIWO2</strain>
    </source>
</reference>